<proteinExistence type="predicted"/>
<evidence type="ECO:0000313" key="2">
    <source>
        <dbReference type="Proteomes" id="UP000007652"/>
    </source>
</evidence>
<name>I7KVY2_9CLOT</name>
<comment type="caution">
    <text evidence="1">The sequence shown here is derived from an EMBL/GenBank/DDBJ whole genome shotgun (WGS) entry which is preliminary data.</text>
</comment>
<organism evidence="1 2">
    <name type="scientific">Caloramator australicus RC3</name>
    <dbReference type="NCBI Taxonomy" id="857293"/>
    <lineage>
        <taxon>Bacteria</taxon>
        <taxon>Bacillati</taxon>
        <taxon>Bacillota</taxon>
        <taxon>Clostridia</taxon>
        <taxon>Eubacteriales</taxon>
        <taxon>Clostridiaceae</taxon>
        <taxon>Caloramator</taxon>
    </lineage>
</organism>
<reference evidence="1 2" key="1">
    <citation type="journal article" date="2011" name="J. Bacteriol.">
        <title>Draft genome sequence of Caloramator australicus strain RC3T, a thermoanaerobe from the Great Artesian Basin of Australia.</title>
        <authorList>
            <person name="Ogg C.D."/>
            <person name="Patel B.K.C."/>
        </authorList>
    </citation>
    <scope>NUCLEOTIDE SEQUENCE [LARGE SCALE GENOMIC DNA]</scope>
    <source>
        <strain evidence="1 2">RC3</strain>
    </source>
</reference>
<gene>
    <name evidence="1" type="ORF">CAAU_2175</name>
</gene>
<dbReference type="AlphaFoldDB" id="I7KVY2"/>
<dbReference type="EMBL" id="CAKP01000113">
    <property type="protein sequence ID" value="CCJ34259.1"/>
    <property type="molecule type" value="Genomic_DNA"/>
</dbReference>
<sequence length="41" mass="4976">MKIKKQIILLTININTRGLFNPLIFMKTKENYKWLEKILNL</sequence>
<keyword evidence="2" id="KW-1185">Reference proteome</keyword>
<protein>
    <submittedName>
        <fullName evidence="1">Uncharacterized protein</fullName>
    </submittedName>
</protein>
<accession>I7KVY2</accession>
<evidence type="ECO:0000313" key="1">
    <source>
        <dbReference type="EMBL" id="CCJ34259.1"/>
    </source>
</evidence>
<dbReference type="Proteomes" id="UP000007652">
    <property type="component" value="Unassembled WGS sequence"/>
</dbReference>